<evidence type="ECO:0000256" key="13">
    <source>
        <dbReference type="ARBA" id="ARBA00023136"/>
    </source>
</evidence>
<keyword evidence="3" id="KW-0349">Heme</keyword>
<name>A0A4Y2MBW9_ARAVE</name>
<evidence type="ECO:0000256" key="4">
    <source>
        <dbReference type="ARBA" id="ARBA00022692"/>
    </source>
</evidence>
<dbReference type="Pfam" id="PF00067">
    <property type="entry name" value="p450"/>
    <property type="match status" value="1"/>
</dbReference>
<keyword evidence="12" id="KW-0443">Lipid metabolism</keyword>
<dbReference type="GO" id="GO:0005506">
    <property type="term" value="F:iron ion binding"/>
    <property type="evidence" value="ECO:0007669"/>
    <property type="project" value="InterPro"/>
</dbReference>
<keyword evidence="6" id="KW-0256">Endoplasmic reticulum</keyword>
<evidence type="ECO:0000256" key="1">
    <source>
        <dbReference type="ARBA" id="ARBA00004586"/>
    </source>
</evidence>
<dbReference type="Proteomes" id="UP000499080">
    <property type="component" value="Unassembled WGS sequence"/>
</dbReference>
<dbReference type="GO" id="GO:0016705">
    <property type="term" value="F:oxidoreductase activity, acting on paired donors, with incorporation or reduction of molecular oxygen"/>
    <property type="evidence" value="ECO:0007669"/>
    <property type="project" value="InterPro"/>
</dbReference>
<keyword evidence="9" id="KW-0560">Oxidoreductase</keyword>
<keyword evidence="14" id="KW-0456">Lyase</keyword>
<evidence type="ECO:0000256" key="2">
    <source>
        <dbReference type="ARBA" id="ARBA00010617"/>
    </source>
</evidence>
<evidence type="ECO:0000256" key="6">
    <source>
        <dbReference type="ARBA" id="ARBA00022824"/>
    </source>
</evidence>
<dbReference type="GO" id="GO:0016829">
    <property type="term" value="F:lyase activity"/>
    <property type="evidence" value="ECO:0007669"/>
    <property type="project" value="UniProtKB-KW"/>
</dbReference>
<dbReference type="SUPFAM" id="SSF48264">
    <property type="entry name" value="Cytochrome P450"/>
    <property type="match status" value="1"/>
</dbReference>
<keyword evidence="10" id="KW-0408">Iron</keyword>
<evidence type="ECO:0000256" key="10">
    <source>
        <dbReference type="ARBA" id="ARBA00023004"/>
    </source>
</evidence>
<keyword evidence="4" id="KW-0812">Transmembrane</keyword>
<dbReference type="GO" id="GO:0020037">
    <property type="term" value="F:heme binding"/>
    <property type="evidence" value="ECO:0007669"/>
    <property type="project" value="InterPro"/>
</dbReference>
<gene>
    <name evidence="15" type="primary">CYP3A12_1</name>
    <name evidence="15" type="ORF">AVEN_41296_1</name>
</gene>
<comment type="caution">
    <text evidence="15">The sequence shown here is derived from an EMBL/GenBank/DDBJ whole genome shotgun (WGS) entry which is preliminary data.</text>
</comment>
<proteinExistence type="inferred from homology"/>
<evidence type="ECO:0000256" key="5">
    <source>
        <dbReference type="ARBA" id="ARBA00022723"/>
    </source>
</evidence>
<keyword evidence="5" id="KW-0479">Metal-binding</keyword>
<keyword evidence="16" id="KW-1185">Reference proteome</keyword>
<dbReference type="Gene3D" id="1.10.630.10">
    <property type="entry name" value="Cytochrome P450"/>
    <property type="match status" value="1"/>
</dbReference>
<dbReference type="EMBL" id="BGPR01006965">
    <property type="protein sequence ID" value="GBN23206.1"/>
    <property type="molecule type" value="Genomic_DNA"/>
</dbReference>
<sequence>MDISPLNKTLIGLKGKRWKEVDITVDVVTRKAEKGEIFDMHEVVQGMTLDVIADCALAMKTRCQDNPQDIFLKSVQRFFRHHHNSVLDYAMMFPSVNYILILFNKLLTGGQMTRLIVDSVSKAISERRKNPEIKSMDFVQLMLDHREDDETAVGLSDEEIVANAYLFIIDGYESTSTALVFTFYLLAKHPEIQEKLYEEIKKAEDDSYITVERPNCTVDAVKFPTLVQSSLSGTIHVGKTTEVEVTETDNIKDAFF</sequence>
<evidence type="ECO:0000256" key="3">
    <source>
        <dbReference type="ARBA" id="ARBA00022617"/>
    </source>
</evidence>
<keyword evidence="11" id="KW-0503">Monooxygenase</keyword>
<evidence type="ECO:0000256" key="7">
    <source>
        <dbReference type="ARBA" id="ARBA00022832"/>
    </source>
</evidence>
<dbReference type="GO" id="GO:0006631">
    <property type="term" value="P:fatty acid metabolic process"/>
    <property type="evidence" value="ECO:0007669"/>
    <property type="project" value="UniProtKB-KW"/>
</dbReference>
<dbReference type="PANTHER" id="PTHR24302">
    <property type="entry name" value="CYTOCHROME P450 FAMILY 3"/>
    <property type="match status" value="1"/>
</dbReference>
<dbReference type="OrthoDB" id="6501435at2759"/>
<evidence type="ECO:0000256" key="14">
    <source>
        <dbReference type="ARBA" id="ARBA00023239"/>
    </source>
</evidence>
<organism evidence="15 16">
    <name type="scientific">Araneus ventricosus</name>
    <name type="common">Orbweaver spider</name>
    <name type="synonym">Epeira ventricosa</name>
    <dbReference type="NCBI Taxonomy" id="182803"/>
    <lineage>
        <taxon>Eukaryota</taxon>
        <taxon>Metazoa</taxon>
        <taxon>Ecdysozoa</taxon>
        <taxon>Arthropoda</taxon>
        <taxon>Chelicerata</taxon>
        <taxon>Arachnida</taxon>
        <taxon>Araneae</taxon>
        <taxon>Araneomorphae</taxon>
        <taxon>Entelegynae</taxon>
        <taxon>Araneoidea</taxon>
        <taxon>Araneidae</taxon>
        <taxon>Araneus</taxon>
    </lineage>
</organism>
<reference evidence="15 16" key="1">
    <citation type="journal article" date="2019" name="Sci. Rep.">
        <title>Orb-weaving spider Araneus ventricosus genome elucidates the spidroin gene catalogue.</title>
        <authorList>
            <person name="Kono N."/>
            <person name="Nakamura H."/>
            <person name="Ohtoshi R."/>
            <person name="Moran D.A.P."/>
            <person name="Shinohara A."/>
            <person name="Yoshida Y."/>
            <person name="Fujiwara M."/>
            <person name="Mori M."/>
            <person name="Tomita M."/>
            <person name="Arakawa K."/>
        </authorList>
    </citation>
    <scope>NUCLEOTIDE SEQUENCE [LARGE SCALE GENOMIC DNA]</scope>
</reference>
<dbReference type="InterPro" id="IPR050705">
    <property type="entry name" value="Cytochrome_P450_3A"/>
</dbReference>
<dbReference type="GO" id="GO:0005789">
    <property type="term" value="C:endoplasmic reticulum membrane"/>
    <property type="evidence" value="ECO:0007669"/>
    <property type="project" value="UniProtKB-SubCell"/>
</dbReference>
<protein>
    <submittedName>
        <fullName evidence="15">Cytochrome P450 3A12</fullName>
    </submittedName>
</protein>
<accession>A0A4Y2MBW9</accession>
<evidence type="ECO:0000256" key="12">
    <source>
        <dbReference type="ARBA" id="ARBA00023098"/>
    </source>
</evidence>
<dbReference type="InterPro" id="IPR001128">
    <property type="entry name" value="Cyt_P450"/>
</dbReference>
<keyword evidence="8" id="KW-1133">Transmembrane helix</keyword>
<dbReference type="PANTHER" id="PTHR24302:SF47">
    <property type="entry name" value="CYTOCHROME P450"/>
    <property type="match status" value="1"/>
</dbReference>
<keyword evidence="7" id="KW-0276">Fatty acid metabolism</keyword>
<evidence type="ECO:0000313" key="16">
    <source>
        <dbReference type="Proteomes" id="UP000499080"/>
    </source>
</evidence>
<dbReference type="AlphaFoldDB" id="A0A4Y2MBW9"/>
<dbReference type="InterPro" id="IPR036396">
    <property type="entry name" value="Cyt_P450_sf"/>
</dbReference>
<keyword evidence="13" id="KW-0472">Membrane</keyword>
<dbReference type="GO" id="GO:0008395">
    <property type="term" value="F:steroid hydroxylase activity"/>
    <property type="evidence" value="ECO:0007669"/>
    <property type="project" value="TreeGrafter"/>
</dbReference>
<evidence type="ECO:0000256" key="9">
    <source>
        <dbReference type="ARBA" id="ARBA00023002"/>
    </source>
</evidence>
<evidence type="ECO:0000313" key="15">
    <source>
        <dbReference type="EMBL" id="GBN23206.1"/>
    </source>
</evidence>
<evidence type="ECO:0000256" key="8">
    <source>
        <dbReference type="ARBA" id="ARBA00022989"/>
    </source>
</evidence>
<evidence type="ECO:0000256" key="11">
    <source>
        <dbReference type="ARBA" id="ARBA00023033"/>
    </source>
</evidence>
<comment type="similarity">
    <text evidence="2">Belongs to the cytochrome P450 family.</text>
</comment>
<comment type="subcellular location">
    <subcellularLocation>
        <location evidence="1">Endoplasmic reticulum membrane</location>
    </subcellularLocation>
</comment>